<dbReference type="Proteomes" id="UP000027195">
    <property type="component" value="Unassembled WGS sequence"/>
</dbReference>
<evidence type="ECO:0000313" key="2">
    <source>
        <dbReference type="Proteomes" id="UP000027195"/>
    </source>
</evidence>
<organism evidence="1 2">
    <name type="scientific">Botryobasidium botryosum (strain FD-172 SS1)</name>
    <dbReference type="NCBI Taxonomy" id="930990"/>
    <lineage>
        <taxon>Eukaryota</taxon>
        <taxon>Fungi</taxon>
        <taxon>Dikarya</taxon>
        <taxon>Basidiomycota</taxon>
        <taxon>Agaricomycotina</taxon>
        <taxon>Agaricomycetes</taxon>
        <taxon>Cantharellales</taxon>
        <taxon>Botryobasidiaceae</taxon>
        <taxon>Botryobasidium</taxon>
    </lineage>
</organism>
<dbReference type="PANTHER" id="PTHR38926">
    <property type="entry name" value="F-BOX DOMAIN CONTAINING PROTEIN, EXPRESSED"/>
    <property type="match status" value="1"/>
</dbReference>
<keyword evidence="2" id="KW-1185">Reference proteome</keyword>
<dbReference type="STRING" id="930990.A0A067MDQ3"/>
<gene>
    <name evidence="1" type="ORF">BOTBODRAFT_36638</name>
</gene>
<evidence type="ECO:0000313" key="1">
    <source>
        <dbReference type="EMBL" id="KDQ10017.1"/>
    </source>
</evidence>
<dbReference type="Gene3D" id="3.80.10.10">
    <property type="entry name" value="Ribonuclease Inhibitor"/>
    <property type="match status" value="1"/>
</dbReference>
<dbReference type="InParanoid" id="A0A067MDQ3"/>
<dbReference type="SUPFAM" id="SSF52047">
    <property type="entry name" value="RNI-like"/>
    <property type="match status" value="1"/>
</dbReference>
<reference evidence="2" key="1">
    <citation type="journal article" date="2014" name="Proc. Natl. Acad. Sci. U.S.A.">
        <title>Extensive sampling of basidiomycete genomes demonstrates inadequacy of the white-rot/brown-rot paradigm for wood decay fungi.</title>
        <authorList>
            <person name="Riley R."/>
            <person name="Salamov A.A."/>
            <person name="Brown D.W."/>
            <person name="Nagy L.G."/>
            <person name="Floudas D."/>
            <person name="Held B.W."/>
            <person name="Levasseur A."/>
            <person name="Lombard V."/>
            <person name="Morin E."/>
            <person name="Otillar R."/>
            <person name="Lindquist E.A."/>
            <person name="Sun H."/>
            <person name="LaButti K.M."/>
            <person name="Schmutz J."/>
            <person name="Jabbour D."/>
            <person name="Luo H."/>
            <person name="Baker S.E."/>
            <person name="Pisabarro A.G."/>
            <person name="Walton J.D."/>
            <person name="Blanchette R.A."/>
            <person name="Henrissat B."/>
            <person name="Martin F."/>
            <person name="Cullen D."/>
            <person name="Hibbett D.S."/>
            <person name="Grigoriev I.V."/>
        </authorList>
    </citation>
    <scope>NUCLEOTIDE SEQUENCE [LARGE SCALE GENOMIC DNA]</scope>
    <source>
        <strain evidence="2">FD-172 SS1</strain>
    </source>
</reference>
<sequence length="563" mass="63914">MPKPMRKSLEFKTDAIMERFPLQLIQAAFSLRSRTKVEEVSESVQQFVVQAVDARLDELIRDIGACHNELQTINRLPNELLAVIFEIATRDGLNWDKLPLQRQTPFNITQVSSRWYRVGVSIPRLWATIDPATRPLVSLFLSRSQSAPLDIYITEAPVMADDVAAFLSPLLPHIARWRILHISCKDLGSLPQLLSAPAPLLEELNVTLKPGRLVLPIMLRLFADCTPRLRALRLDGLPLHLTASTYTGLSSLHFNYFSHRDSMGTIGQLHRALAACPLLEDLFCDYSSLSTSSVPDMPRDHIHAIRIDLPHLRNAKLVFWANDNLHHFLAPIYFPPSLRLKLRVMDDAGFDLRDAYPTTQDMVSHLPSIFLARQMQISSQYLYRSESYLHSVHAGDFGRDTGQVEKPHLLSVRYRNVSQDTRFYRHIMEPFPLQLLESLIIEGFHGPPQDFVDLLTKASSLTTLTLSSLFHADYAVQLVASPSLYLCPQLHTLRFKNTGISAAQLMEIAGSRTKMVDQVGHFTEEVACLRILELEDCTNIKEKVQVDQALRALSLDVRWKYRG</sequence>
<proteinExistence type="predicted"/>
<dbReference type="OrthoDB" id="3365698at2759"/>
<name>A0A067MDQ3_BOTB1</name>
<dbReference type="EMBL" id="KL198072">
    <property type="protein sequence ID" value="KDQ10017.1"/>
    <property type="molecule type" value="Genomic_DNA"/>
</dbReference>
<protein>
    <submittedName>
        <fullName evidence="1">Uncharacterized protein</fullName>
    </submittedName>
</protein>
<dbReference type="HOGENOM" id="CLU_024199_1_2_1"/>
<accession>A0A067MDQ3</accession>
<dbReference type="PANTHER" id="PTHR38926:SF72">
    <property type="entry name" value="IM:7136021-RELATED"/>
    <property type="match status" value="1"/>
</dbReference>
<dbReference type="AlphaFoldDB" id="A0A067MDQ3"/>
<dbReference type="InterPro" id="IPR032675">
    <property type="entry name" value="LRR_dom_sf"/>
</dbReference>